<dbReference type="Proteomes" id="UP001291309">
    <property type="component" value="Unassembled WGS sequence"/>
</dbReference>
<evidence type="ECO:0000313" key="3">
    <source>
        <dbReference type="Proteomes" id="UP001291309"/>
    </source>
</evidence>
<dbReference type="InterPro" id="IPR025714">
    <property type="entry name" value="Methyltranfer_dom"/>
</dbReference>
<dbReference type="InterPro" id="IPR029063">
    <property type="entry name" value="SAM-dependent_MTases_sf"/>
</dbReference>
<dbReference type="EMBL" id="JAXIVS010000001">
    <property type="protein sequence ID" value="MDY7225278.1"/>
    <property type="molecule type" value="Genomic_DNA"/>
</dbReference>
<keyword evidence="2" id="KW-0489">Methyltransferase</keyword>
<dbReference type="SUPFAM" id="SSF53335">
    <property type="entry name" value="S-adenosyl-L-methionine-dependent methyltransferases"/>
    <property type="match status" value="1"/>
</dbReference>
<name>A0ABU5GVR2_9BACT</name>
<evidence type="ECO:0000313" key="2">
    <source>
        <dbReference type="EMBL" id="MDY7225278.1"/>
    </source>
</evidence>
<keyword evidence="3" id="KW-1185">Reference proteome</keyword>
<dbReference type="GO" id="GO:0008168">
    <property type="term" value="F:methyltransferase activity"/>
    <property type="evidence" value="ECO:0007669"/>
    <property type="project" value="UniProtKB-KW"/>
</dbReference>
<gene>
    <name evidence="2" type="ORF">SYV04_02750</name>
</gene>
<reference evidence="2 3" key="1">
    <citation type="submission" date="2023-12" db="EMBL/GenBank/DDBJ databases">
        <title>the genome sequence of Hyalangium sp. s54d21.</title>
        <authorList>
            <person name="Zhang X."/>
        </authorList>
    </citation>
    <scope>NUCLEOTIDE SEQUENCE [LARGE SCALE GENOMIC DNA]</scope>
    <source>
        <strain evidence="3">s54d21</strain>
    </source>
</reference>
<organism evidence="2 3">
    <name type="scientific">Hyalangium rubrum</name>
    <dbReference type="NCBI Taxonomy" id="3103134"/>
    <lineage>
        <taxon>Bacteria</taxon>
        <taxon>Pseudomonadati</taxon>
        <taxon>Myxococcota</taxon>
        <taxon>Myxococcia</taxon>
        <taxon>Myxococcales</taxon>
        <taxon>Cystobacterineae</taxon>
        <taxon>Archangiaceae</taxon>
        <taxon>Hyalangium</taxon>
    </lineage>
</organism>
<sequence length="263" mass="28646">MSGYLMESEAEARRLAEQAKALPVHGHLITTGLAPGMKALDAGCGPGIISAVMGERVGPQGSVLGVDLHPQRLAEARAHCAALPQCSFKQGDVRKMDLPSDTFDYVWCQFVLEYLPDPQGALAELIRVTRPGGRVVVSDVDGMGQLNWPFPAELEADGRKFAAVVAAAGFDLHVGRKMFHFYRKAGLEQIRVHLAPTWLVAGAADARLLDDWRQRFATLEPLMVPAFGGKEAYSAFCERYLGLLSDPDALKYSVLLITEGQKR</sequence>
<feature type="domain" description="Methyltransferase" evidence="1">
    <location>
        <begin position="35"/>
        <end position="166"/>
    </location>
</feature>
<dbReference type="GO" id="GO:0032259">
    <property type="term" value="P:methylation"/>
    <property type="evidence" value="ECO:0007669"/>
    <property type="project" value="UniProtKB-KW"/>
</dbReference>
<dbReference type="PANTHER" id="PTHR43861:SF1">
    <property type="entry name" value="TRANS-ACONITATE 2-METHYLTRANSFERASE"/>
    <property type="match status" value="1"/>
</dbReference>
<keyword evidence="2" id="KW-0808">Transferase</keyword>
<comment type="caution">
    <text evidence="2">The sequence shown here is derived from an EMBL/GenBank/DDBJ whole genome shotgun (WGS) entry which is preliminary data.</text>
</comment>
<dbReference type="CDD" id="cd02440">
    <property type="entry name" value="AdoMet_MTases"/>
    <property type="match status" value="1"/>
</dbReference>
<dbReference type="Pfam" id="PF13847">
    <property type="entry name" value="Methyltransf_31"/>
    <property type="match status" value="1"/>
</dbReference>
<dbReference type="Gene3D" id="3.40.50.150">
    <property type="entry name" value="Vaccinia Virus protein VP39"/>
    <property type="match status" value="1"/>
</dbReference>
<proteinExistence type="predicted"/>
<dbReference type="RefSeq" id="WP_321543991.1">
    <property type="nucleotide sequence ID" value="NZ_JAXIVS010000001.1"/>
</dbReference>
<accession>A0ABU5GVR2</accession>
<evidence type="ECO:0000259" key="1">
    <source>
        <dbReference type="Pfam" id="PF13847"/>
    </source>
</evidence>
<protein>
    <submittedName>
        <fullName evidence="2">Methyltransferase domain-containing protein</fullName>
    </submittedName>
</protein>
<dbReference type="PANTHER" id="PTHR43861">
    <property type="entry name" value="TRANS-ACONITATE 2-METHYLTRANSFERASE-RELATED"/>
    <property type="match status" value="1"/>
</dbReference>